<feature type="region of interest" description="Disordered" evidence="1">
    <location>
        <begin position="211"/>
        <end position="234"/>
    </location>
</feature>
<dbReference type="InterPro" id="IPR012337">
    <property type="entry name" value="RNaseH-like_sf"/>
</dbReference>
<name>A0ABP6BPM8_9MICO</name>
<dbReference type="Pfam" id="PF09299">
    <property type="entry name" value="Mu-transpos_C"/>
    <property type="match status" value="1"/>
</dbReference>
<dbReference type="InterPro" id="IPR001584">
    <property type="entry name" value="Integrase_cat-core"/>
</dbReference>
<sequence>MRARIGTHLTWDGHEFVVIAIDYRHAVLRSLEEEFVREVVIEELLRAPDVVWHDVRPLSSEPPDIQLIAALPEAERRVLDAWVEQLEAVKVAVDAGAELKPLLQDVRDAMAPFVQVSTETVRRKYQRYRAEGVLGLIDKRRQNGRKPSVDARIAAALSQLGAAGVKRSSGTRSRTVDNVKWMLEEDLGESIDLPSDRTLYRLIAAHPTARKLSSSARRRETEANKPGRAFGLHGSLRPGEHVQIDSTVIDVPCRLLDGRLNRAELTIIHDVATRSILAAMVRAIATNSADLAGVLARALTPYDRRPPGAREQRERVAATWAGKFMIEQDRLDQHRLAQPYIFPETITTDNGKIFRSQAFRLGCARLGISLIFASKQTPTDKPHVERTFETMVTRFVQYLEGFTGGSVERRGRDEPTDEALALAQLQELLEDWVAIEWQNRPHDGLTDPLLPGRFLTPNEMFRAYRRVAPEIHVPFELADFIGLLPSKTCTLQDYGINFSRRVYKSRRLPELRAAGAQGEGATRPCQIRYDPNNPLYIWVEHDGDFVPFRGAPDLLDQPMGGDIWRASRDVDADHDRAVREDAAQLADRMKRAQWVRSGNKRNRSVRTAEVDRDPMHLTGISKTVAREESEDEPGGDEVIWERGGGFSLLADDDGVWERLT</sequence>
<dbReference type="EMBL" id="BAAARI010000012">
    <property type="protein sequence ID" value="GAA2580366.1"/>
    <property type="molecule type" value="Genomic_DNA"/>
</dbReference>
<keyword evidence="4" id="KW-1185">Reference proteome</keyword>
<proteinExistence type="predicted"/>
<comment type="caution">
    <text evidence="3">The sequence shown here is derived from an EMBL/GenBank/DDBJ whole genome shotgun (WGS) entry which is preliminary data.</text>
</comment>
<dbReference type="InterPro" id="IPR015378">
    <property type="entry name" value="Transposase-like_Mu_C"/>
</dbReference>
<gene>
    <name evidence="3" type="ORF">GCM10009862_19460</name>
</gene>
<dbReference type="InterPro" id="IPR036397">
    <property type="entry name" value="RNaseH_sf"/>
</dbReference>
<reference evidence="4" key="1">
    <citation type="journal article" date="2019" name="Int. J. Syst. Evol. Microbiol.">
        <title>The Global Catalogue of Microorganisms (GCM) 10K type strain sequencing project: providing services to taxonomists for standard genome sequencing and annotation.</title>
        <authorList>
            <consortium name="The Broad Institute Genomics Platform"/>
            <consortium name="The Broad Institute Genome Sequencing Center for Infectious Disease"/>
            <person name="Wu L."/>
            <person name="Ma J."/>
        </authorList>
    </citation>
    <scope>NUCLEOTIDE SEQUENCE [LARGE SCALE GENOMIC DNA]</scope>
    <source>
        <strain evidence="4">JCM 16365</strain>
    </source>
</reference>
<feature type="region of interest" description="Disordered" evidence="1">
    <location>
        <begin position="624"/>
        <end position="643"/>
    </location>
</feature>
<dbReference type="PROSITE" id="PS50994">
    <property type="entry name" value="INTEGRASE"/>
    <property type="match status" value="1"/>
</dbReference>
<evidence type="ECO:0000259" key="2">
    <source>
        <dbReference type="PROSITE" id="PS50994"/>
    </source>
</evidence>
<accession>A0ABP6BPM8</accession>
<dbReference type="SUPFAM" id="SSF53098">
    <property type="entry name" value="Ribonuclease H-like"/>
    <property type="match status" value="1"/>
</dbReference>
<evidence type="ECO:0000313" key="3">
    <source>
        <dbReference type="EMBL" id="GAA2580366.1"/>
    </source>
</evidence>
<dbReference type="Proteomes" id="UP001500274">
    <property type="component" value="Unassembled WGS sequence"/>
</dbReference>
<feature type="domain" description="Integrase catalytic" evidence="2">
    <location>
        <begin position="234"/>
        <end position="465"/>
    </location>
</feature>
<protein>
    <submittedName>
        <fullName evidence="3">DDE-type integrase/transposase/recombinase</fullName>
    </submittedName>
</protein>
<organism evidence="3 4">
    <name type="scientific">Microbacterium binotii</name>
    <dbReference type="NCBI Taxonomy" id="462710"/>
    <lineage>
        <taxon>Bacteria</taxon>
        <taxon>Bacillati</taxon>
        <taxon>Actinomycetota</taxon>
        <taxon>Actinomycetes</taxon>
        <taxon>Micrococcales</taxon>
        <taxon>Microbacteriaceae</taxon>
        <taxon>Microbacterium</taxon>
    </lineage>
</organism>
<evidence type="ECO:0000256" key="1">
    <source>
        <dbReference type="SAM" id="MobiDB-lite"/>
    </source>
</evidence>
<dbReference type="Gene3D" id="3.30.420.10">
    <property type="entry name" value="Ribonuclease H-like superfamily/Ribonuclease H"/>
    <property type="match status" value="1"/>
</dbReference>
<dbReference type="RefSeq" id="WP_281653209.1">
    <property type="nucleotide sequence ID" value="NZ_BAAARI010000012.1"/>
</dbReference>
<evidence type="ECO:0000313" key="4">
    <source>
        <dbReference type="Proteomes" id="UP001500274"/>
    </source>
</evidence>